<feature type="transmembrane region" description="Helical" evidence="1">
    <location>
        <begin position="45"/>
        <end position="62"/>
    </location>
</feature>
<reference evidence="3 4" key="2">
    <citation type="submission" date="2024-07" db="EMBL/GenBank/DDBJ databases">
        <authorList>
            <person name="Akdeniz Z."/>
        </authorList>
    </citation>
    <scope>NUCLEOTIDE SEQUENCE [LARGE SCALE GENOMIC DNA]</scope>
</reference>
<feature type="transmembrane region" description="Helical" evidence="1">
    <location>
        <begin position="74"/>
        <end position="95"/>
    </location>
</feature>
<protein>
    <submittedName>
        <fullName evidence="3">Hypothetical_protein</fullName>
    </submittedName>
</protein>
<dbReference type="Proteomes" id="UP001642409">
    <property type="component" value="Unassembled WGS sequence"/>
</dbReference>
<dbReference type="EMBL" id="CAXDID020000376">
    <property type="protein sequence ID" value="CAL6084020.1"/>
    <property type="molecule type" value="Genomic_DNA"/>
</dbReference>
<organism evidence="2">
    <name type="scientific">Hexamita inflata</name>
    <dbReference type="NCBI Taxonomy" id="28002"/>
    <lineage>
        <taxon>Eukaryota</taxon>
        <taxon>Metamonada</taxon>
        <taxon>Diplomonadida</taxon>
        <taxon>Hexamitidae</taxon>
        <taxon>Hexamitinae</taxon>
        <taxon>Hexamita</taxon>
    </lineage>
</organism>
<evidence type="ECO:0000313" key="3">
    <source>
        <dbReference type="EMBL" id="CAL6084020.1"/>
    </source>
</evidence>
<evidence type="ECO:0000313" key="2">
    <source>
        <dbReference type="EMBL" id="CAI9968716.1"/>
    </source>
</evidence>
<comment type="caution">
    <text evidence="2">The sequence shown here is derived from an EMBL/GenBank/DDBJ whole genome shotgun (WGS) entry which is preliminary data.</text>
</comment>
<keyword evidence="1" id="KW-0472">Membrane</keyword>
<name>A0AA86QZ16_9EUKA</name>
<evidence type="ECO:0000313" key="4">
    <source>
        <dbReference type="Proteomes" id="UP001642409"/>
    </source>
</evidence>
<reference evidence="2" key="1">
    <citation type="submission" date="2023-06" db="EMBL/GenBank/DDBJ databases">
        <authorList>
            <person name="Kurt Z."/>
        </authorList>
    </citation>
    <scope>NUCLEOTIDE SEQUENCE</scope>
</reference>
<feature type="transmembrane region" description="Helical" evidence="1">
    <location>
        <begin position="132"/>
        <end position="151"/>
    </location>
</feature>
<gene>
    <name evidence="2" type="ORF">HINF_LOCUS56361</name>
    <name evidence="3" type="ORF">HINF_LOCUS62002</name>
</gene>
<proteinExistence type="predicted"/>
<keyword evidence="1" id="KW-1133">Transmembrane helix</keyword>
<keyword evidence="4" id="KW-1185">Reference proteome</keyword>
<sequence length="185" mass="21720">MEQTPQEQEQKREALIEKPDYLTLHVKDAVKIVQKEENNWFKVEAWLWNILFPILIFGFKIPQKLISSPMNKTFLYLLSCVSVVFLTFITFESVYAKLFGQKFVEKAAYVNATLFFILPICWIAVMFKEIGWLCLLVAFNGFMIVVMWPHAMSVFDDAKLYISAQRQIKEQKLQGLKQQNKLKPE</sequence>
<keyword evidence="1" id="KW-0812">Transmembrane</keyword>
<feature type="transmembrane region" description="Helical" evidence="1">
    <location>
        <begin position="107"/>
        <end position="125"/>
    </location>
</feature>
<dbReference type="EMBL" id="CATOUU010001047">
    <property type="protein sequence ID" value="CAI9968716.1"/>
    <property type="molecule type" value="Genomic_DNA"/>
</dbReference>
<dbReference type="AlphaFoldDB" id="A0AA86QZ16"/>
<accession>A0AA86QZ16</accession>
<evidence type="ECO:0000256" key="1">
    <source>
        <dbReference type="SAM" id="Phobius"/>
    </source>
</evidence>